<dbReference type="Proteomes" id="UP000231195">
    <property type="component" value="Unassembled WGS sequence"/>
</dbReference>
<dbReference type="AlphaFoldDB" id="A0A2M7X3V5"/>
<evidence type="ECO:0000259" key="1">
    <source>
        <dbReference type="Pfam" id="PF13338"/>
    </source>
</evidence>
<dbReference type="InterPro" id="IPR025159">
    <property type="entry name" value="AbiEi_N"/>
</dbReference>
<accession>A0A2M7X3V5</accession>
<dbReference type="EMBL" id="PFWZ01000052">
    <property type="protein sequence ID" value="PJA40864.1"/>
    <property type="molecule type" value="Genomic_DNA"/>
</dbReference>
<proteinExistence type="predicted"/>
<dbReference type="Pfam" id="PF13338">
    <property type="entry name" value="AbiEi_4"/>
    <property type="match status" value="1"/>
</dbReference>
<evidence type="ECO:0000313" key="3">
    <source>
        <dbReference type="Proteomes" id="UP000231195"/>
    </source>
</evidence>
<sequence>MISGISETNRKLLDDLARSQKGPFSIQEASKALGLPKNKTRILLAYLVRKGWLSRVKRGLYISVPLGTVNPQEYKEHPWIVANHVFAPCYIGGWSAAEHWELTDQIFNSVVIFTLRKFKNSSMNIQGTDFVVKRVSEKNFGVTKAAWIENIKVSVSDPLQTIVDILDDPFIGGGMRNVSDIVQEYFKFQHRNDDEIVEYIDRKNNRTVYKRLGFLIESFGIEAIKLKETCKKKISAGFSLLDPTIEVKGSFNSKWNLRINVSMDQ</sequence>
<gene>
    <name evidence="2" type="ORF">CO179_01175</name>
</gene>
<dbReference type="Gene3D" id="1.10.10.10">
    <property type="entry name" value="Winged helix-like DNA-binding domain superfamily/Winged helix DNA-binding domain"/>
    <property type="match status" value="1"/>
</dbReference>
<dbReference type="SUPFAM" id="SSF46785">
    <property type="entry name" value="Winged helix' DNA-binding domain"/>
    <property type="match status" value="1"/>
</dbReference>
<organism evidence="2 3">
    <name type="scientific">candidate division WWE3 bacterium CG_4_9_14_3_um_filter_39_7</name>
    <dbReference type="NCBI Taxonomy" id="1975080"/>
    <lineage>
        <taxon>Bacteria</taxon>
        <taxon>Katanobacteria</taxon>
    </lineage>
</organism>
<name>A0A2M7X3V5_UNCKA</name>
<dbReference type="InterPro" id="IPR036390">
    <property type="entry name" value="WH_DNA-bd_sf"/>
</dbReference>
<comment type="caution">
    <text evidence="2">The sequence shown here is derived from an EMBL/GenBank/DDBJ whole genome shotgun (WGS) entry which is preliminary data.</text>
</comment>
<reference evidence="3" key="1">
    <citation type="submission" date="2017-09" db="EMBL/GenBank/DDBJ databases">
        <title>Depth-based differentiation of microbial function through sediment-hosted aquifers and enrichment of novel symbionts in the deep terrestrial subsurface.</title>
        <authorList>
            <person name="Probst A.J."/>
            <person name="Ladd B."/>
            <person name="Jarett J.K."/>
            <person name="Geller-Mcgrath D.E."/>
            <person name="Sieber C.M.K."/>
            <person name="Emerson J.B."/>
            <person name="Anantharaman K."/>
            <person name="Thomas B.C."/>
            <person name="Malmstrom R."/>
            <person name="Stieglmeier M."/>
            <person name="Klingl A."/>
            <person name="Woyke T."/>
            <person name="Ryan C.M."/>
            <person name="Banfield J.F."/>
        </authorList>
    </citation>
    <scope>NUCLEOTIDE SEQUENCE [LARGE SCALE GENOMIC DNA]</scope>
</reference>
<protein>
    <recommendedName>
        <fullName evidence="1">AbiEi antitoxin N-terminal domain-containing protein</fullName>
    </recommendedName>
</protein>
<evidence type="ECO:0000313" key="2">
    <source>
        <dbReference type="EMBL" id="PJA40864.1"/>
    </source>
</evidence>
<dbReference type="InterPro" id="IPR036388">
    <property type="entry name" value="WH-like_DNA-bd_sf"/>
</dbReference>
<feature type="domain" description="AbiEi antitoxin N-terminal" evidence="1">
    <location>
        <begin position="12"/>
        <end position="62"/>
    </location>
</feature>